<dbReference type="FunFam" id="3.40.630.10:FF:000040">
    <property type="entry name" value="zinc carboxypeptidase"/>
    <property type="match status" value="1"/>
</dbReference>
<evidence type="ECO:0000256" key="8">
    <source>
        <dbReference type="ARBA" id="ARBA00022729"/>
    </source>
</evidence>
<feature type="chain" id="PRO_5040395989" description="Zinc carboxypeptidase A 1" evidence="16">
    <location>
        <begin position="18"/>
        <end position="413"/>
    </location>
</feature>
<evidence type="ECO:0000256" key="14">
    <source>
        <dbReference type="ARBA" id="ARBA00069039"/>
    </source>
</evidence>
<dbReference type="PROSITE" id="PS00132">
    <property type="entry name" value="CARBOXYPEPT_ZN_1"/>
    <property type="match status" value="1"/>
</dbReference>
<dbReference type="PROSITE" id="PS00133">
    <property type="entry name" value="CARBOXYPEPT_ZN_2"/>
    <property type="match status" value="1"/>
</dbReference>
<keyword evidence="8 16" id="KW-0732">Signal</keyword>
<dbReference type="CDD" id="cd03860">
    <property type="entry name" value="M14_CP_A-B_like"/>
    <property type="match status" value="1"/>
</dbReference>
<dbReference type="InterPro" id="IPR057247">
    <property type="entry name" value="CARBOXYPEPT_ZN_2"/>
</dbReference>
<dbReference type="SMART" id="SM00631">
    <property type="entry name" value="Zn_pept"/>
    <property type="match status" value="1"/>
</dbReference>
<keyword evidence="11" id="KW-0482">Metalloprotease</keyword>
<evidence type="ECO:0000313" key="18">
    <source>
        <dbReference type="EMBL" id="CAH1102464.1"/>
    </source>
</evidence>
<evidence type="ECO:0000256" key="5">
    <source>
        <dbReference type="ARBA" id="ARBA00022645"/>
    </source>
</evidence>
<organism evidence="18 19">
    <name type="scientific">Psylliodes chrysocephalus</name>
    <dbReference type="NCBI Taxonomy" id="3402493"/>
    <lineage>
        <taxon>Eukaryota</taxon>
        <taxon>Metazoa</taxon>
        <taxon>Ecdysozoa</taxon>
        <taxon>Arthropoda</taxon>
        <taxon>Hexapoda</taxon>
        <taxon>Insecta</taxon>
        <taxon>Pterygota</taxon>
        <taxon>Neoptera</taxon>
        <taxon>Endopterygota</taxon>
        <taxon>Coleoptera</taxon>
        <taxon>Polyphaga</taxon>
        <taxon>Cucujiformia</taxon>
        <taxon>Chrysomeloidea</taxon>
        <taxon>Chrysomelidae</taxon>
        <taxon>Galerucinae</taxon>
        <taxon>Alticini</taxon>
        <taxon>Psylliodes</taxon>
    </lineage>
</organism>
<dbReference type="GO" id="GO:0008270">
    <property type="term" value="F:zinc ion binding"/>
    <property type="evidence" value="ECO:0007669"/>
    <property type="project" value="InterPro"/>
</dbReference>
<dbReference type="PANTHER" id="PTHR11705">
    <property type="entry name" value="PROTEASE FAMILY M14 CARBOXYPEPTIDASE A,B"/>
    <property type="match status" value="1"/>
</dbReference>
<comment type="subcellular location">
    <subcellularLocation>
        <location evidence="2">Secreted</location>
    </subcellularLocation>
</comment>
<feature type="domain" description="Peptidase M14" evidence="17">
    <location>
        <begin position="115"/>
        <end position="408"/>
    </location>
</feature>
<dbReference type="PRINTS" id="PR00765">
    <property type="entry name" value="CRBOXYPTASEA"/>
</dbReference>
<evidence type="ECO:0000256" key="12">
    <source>
        <dbReference type="ARBA" id="ARBA00023157"/>
    </source>
</evidence>
<dbReference type="Gene3D" id="3.30.70.340">
    <property type="entry name" value="Metallocarboxypeptidase-like"/>
    <property type="match status" value="1"/>
</dbReference>
<dbReference type="Proteomes" id="UP001153636">
    <property type="component" value="Chromosome 13"/>
</dbReference>
<evidence type="ECO:0000256" key="11">
    <source>
        <dbReference type="ARBA" id="ARBA00023049"/>
    </source>
</evidence>
<evidence type="ECO:0000256" key="2">
    <source>
        <dbReference type="ARBA" id="ARBA00004613"/>
    </source>
</evidence>
<comment type="function">
    <text evidence="13">Involved in the digestion of the blood meal.</text>
</comment>
<keyword evidence="9" id="KW-0378">Hydrolase</keyword>
<dbReference type="InterPro" id="IPR003146">
    <property type="entry name" value="M14A_act_pep"/>
</dbReference>
<gene>
    <name evidence="18" type="ORF">PSYICH_LOCUS3675</name>
</gene>
<dbReference type="PROSITE" id="PS52035">
    <property type="entry name" value="PEPTIDASE_M14"/>
    <property type="match status" value="1"/>
</dbReference>
<dbReference type="EMBL" id="OV651825">
    <property type="protein sequence ID" value="CAH1102464.1"/>
    <property type="molecule type" value="Genomic_DNA"/>
</dbReference>
<dbReference type="SUPFAM" id="SSF54897">
    <property type="entry name" value="Protease propeptides/inhibitors"/>
    <property type="match status" value="1"/>
</dbReference>
<dbReference type="FunFam" id="3.30.70.340:FF:000002">
    <property type="entry name" value="Carboxypeptidase A"/>
    <property type="match status" value="1"/>
</dbReference>
<evidence type="ECO:0000256" key="10">
    <source>
        <dbReference type="ARBA" id="ARBA00022833"/>
    </source>
</evidence>
<dbReference type="InterPro" id="IPR036990">
    <property type="entry name" value="M14A-like_propep"/>
</dbReference>
<evidence type="ECO:0000256" key="4">
    <source>
        <dbReference type="ARBA" id="ARBA00022525"/>
    </source>
</evidence>
<protein>
    <recommendedName>
        <fullName evidence="14">Zinc carboxypeptidase A 1</fullName>
    </recommendedName>
</protein>
<evidence type="ECO:0000256" key="1">
    <source>
        <dbReference type="ARBA" id="ARBA00001947"/>
    </source>
</evidence>
<evidence type="ECO:0000256" key="3">
    <source>
        <dbReference type="ARBA" id="ARBA00005988"/>
    </source>
</evidence>
<dbReference type="OrthoDB" id="3626597at2759"/>
<comment type="similarity">
    <text evidence="3 15">Belongs to the peptidase M14 family.</text>
</comment>
<keyword evidence="12" id="KW-1015">Disulfide bond</keyword>
<evidence type="ECO:0000256" key="7">
    <source>
        <dbReference type="ARBA" id="ARBA00022723"/>
    </source>
</evidence>
<keyword evidence="10" id="KW-0862">Zinc</keyword>
<keyword evidence="4" id="KW-0964">Secreted</keyword>
<evidence type="ECO:0000259" key="17">
    <source>
        <dbReference type="PROSITE" id="PS52035"/>
    </source>
</evidence>
<evidence type="ECO:0000256" key="13">
    <source>
        <dbReference type="ARBA" id="ARBA00057299"/>
    </source>
</evidence>
<sequence length="413" mass="47583">MKLILLTAVITFFCVSAEKVRYDNHAVYRFTPNNENELKILQTLQKLNKYNFWTEPRRSGLPVDVMVPPESKDDIENLISEHQLTFKIMMEDVQKQIEEEKLLNAKKSKYFDWESYHTLDEIYDWLKDLAARFPKEVTLVKGGTTYEGRDILGVKVSYSPDNANKTVWIDSLIHAREWIAGATSTYILNKVLTSTDRFIRKMAESHDWYFFPVINPDGYEYTHTTDRLWRKTRKPYSICIGTDPNRNWGYKWNEDGGSSDNPCADDYAGPNAFSEVETSTLSQFMSGVAKDIMLFYTFHSYSQLILLPYGHTTEHLDNYDDAYQVAMEAASSLEEVHGTQYTVGNIAETIYVATGSNMDWLKANYHVPYAYAYELRDTGNYGFLLPADQIIPTGEETLDSIMTALVEIENVIE</sequence>
<dbReference type="Pfam" id="PF00246">
    <property type="entry name" value="Peptidase_M14"/>
    <property type="match status" value="1"/>
</dbReference>
<comment type="cofactor">
    <cofactor evidence="1">
        <name>Zn(2+)</name>
        <dbReference type="ChEBI" id="CHEBI:29105"/>
    </cofactor>
</comment>
<dbReference type="InterPro" id="IPR000834">
    <property type="entry name" value="Peptidase_M14"/>
</dbReference>
<accession>A0A9P0CHR4</accession>
<dbReference type="SUPFAM" id="SSF53187">
    <property type="entry name" value="Zn-dependent exopeptidases"/>
    <property type="match status" value="1"/>
</dbReference>
<dbReference type="InterPro" id="IPR057246">
    <property type="entry name" value="CARBOXYPEPT_ZN_1"/>
</dbReference>
<evidence type="ECO:0000256" key="15">
    <source>
        <dbReference type="PROSITE-ProRule" id="PRU01379"/>
    </source>
</evidence>
<name>A0A9P0CHR4_9CUCU</name>
<dbReference type="Gene3D" id="3.40.630.10">
    <property type="entry name" value="Zn peptidases"/>
    <property type="match status" value="1"/>
</dbReference>
<dbReference type="GO" id="GO:0005615">
    <property type="term" value="C:extracellular space"/>
    <property type="evidence" value="ECO:0007669"/>
    <property type="project" value="TreeGrafter"/>
</dbReference>
<keyword evidence="7" id="KW-0479">Metal-binding</keyword>
<keyword evidence="19" id="KW-1185">Reference proteome</keyword>
<evidence type="ECO:0000313" key="19">
    <source>
        <dbReference type="Proteomes" id="UP001153636"/>
    </source>
</evidence>
<evidence type="ECO:0000256" key="9">
    <source>
        <dbReference type="ARBA" id="ARBA00022801"/>
    </source>
</evidence>
<dbReference type="AlphaFoldDB" id="A0A9P0CHR4"/>
<proteinExistence type="inferred from homology"/>
<reference evidence="18" key="1">
    <citation type="submission" date="2022-01" db="EMBL/GenBank/DDBJ databases">
        <authorList>
            <person name="King R."/>
        </authorList>
    </citation>
    <scope>NUCLEOTIDE SEQUENCE</scope>
</reference>
<evidence type="ECO:0000256" key="6">
    <source>
        <dbReference type="ARBA" id="ARBA00022670"/>
    </source>
</evidence>
<feature type="active site" description="Proton donor/acceptor" evidence="15">
    <location>
        <position position="374"/>
    </location>
</feature>
<keyword evidence="5" id="KW-0121">Carboxypeptidase</keyword>
<evidence type="ECO:0000256" key="16">
    <source>
        <dbReference type="SAM" id="SignalP"/>
    </source>
</evidence>
<keyword evidence="6" id="KW-0645">Protease</keyword>
<dbReference type="GO" id="GO:0004181">
    <property type="term" value="F:metallocarboxypeptidase activity"/>
    <property type="evidence" value="ECO:0007669"/>
    <property type="project" value="InterPro"/>
</dbReference>
<feature type="signal peptide" evidence="16">
    <location>
        <begin position="1"/>
        <end position="17"/>
    </location>
</feature>
<dbReference type="Pfam" id="PF02244">
    <property type="entry name" value="Propep_M14"/>
    <property type="match status" value="1"/>
</dbReference>
<dbReference type="PANTHER" id="PTHR11705:SF153">
    <property type="entry name" value="ZINC CARBOXYPEPTIDASE A 1-LIKE PROTEIN"/>
    <property type="match status" value="1"/>
</dbReference>
<dbReference type="GO" id="GO:0006508">
    <property type="term" value="P:proteolysis"/>
    <property type="evidence" value="ECO:0007669"/>
    <property type="project" value="UniProtKB-KW"/>
</dbReference>